<organism evidence="3 4">
    <name type="scientific">Fibrobacter succinogenes (strain ATCC 19169 / S85)</name>
    <dbReference type="NCBI Taxonomy" id="59374"/>
    <lineage>
        <taxon>Bacteria</taxon>
        <taxon>Pseudomonadati</taxon>
        <taxon>Fibrobacterota</taxon>
        <taxon>Fibrobacteria</taxon>
        <taxon>Fibrobacterales</taxon>
        <taxon>Fibrobacteraceae</taxon>
        <taxon>Fibrobacter</taxon>
    </lineage>
</organism>
<evidence type="ECO:0000256" key="1">
    <source>
        <dbReference type="SAM" id="SignalP"/>
    </source>
</evidence>
<keyword evidence="1" id="KW-0732">Signal</keyword>
<keyword evidence="5" id="KW-1185">Reference proteome</keyword>
<dbReference type="Proteomes" id="UP000001497">
    <property type="component" value="Chromosome"/>
</dbReference>
<dbReference type="EMBL" id="CP002158">
    <property type="protein sequence ID" value="ADL26111.1"/>
    <property type="molecule type" value="Genomic_DNA"/>
</dbReference>
<dbReference type="PROSITE" id="PS51257">
    <property type="entry name" value="PROKAR_LIPOPROTEIN"/>
    <property type="match status" value="1"/>
</dbReference>
<dbReference type="KEGG" id="fsu:Fisuc_1247"/>
<dbReference type="Proteomes" id="UP000000517">
    <property type="component" value="Chromosome"/>
</dbReference>
<dbReference type="RefSeq" id="WP_014545966.1">
    <property type="nucleotide sequence ID" value="NC_013410.1"/>
</dbReference>
<dbReference type="EMBL" id="CP001792">
    <property type="protein sequence ID" value="ACX74850.1"/>
    <property type="molecule type" value="Genomic_DNA"/>
</dbReference>
<dbReference type="AlphaFoldDB" id="C9RQL4"/>
<feature type="chain" id="PRO_5003002368" evidence="1">
    <location>
        <begin position="20"/>
        <end position="590"/>
    </location>
</feature>
<reference evidence="2 5" key="1">
    <citation type="submission" date="2009-10" db="EMBL/GenBank/DDBJ databases">
        <title>Complete sequence of Fibrobacter succinogenes subsp. succinogenes S85.</title>
        <authorList>
            <consortium name="US DOE Joint Genome Institute"/>
            <person name="Lucas S."/>
            <person name="Copeland A."/>
            <person name="Lapidus A."/>
            <person name="Glavina del Rio T."/>
            <person name="Tice H."/>
            <person name="Bruce D."/>
            <person name="Goodwin L."/>
            <person name="Pitluck S."/>
            <person name="Chertkov O."/>
            <person name="Detter J.C."/>
            <person name="Han C."/>
            <person name="Tapia R."/>
            <person name="Larimer F."/>
            <person name="Land M."/>
            <person name="Hauser L."/>
            <person name="Kyrpides N."/>
            <person name="Mikhailova N."/>
            <person name="Weimer P.J."/>
            <person name="Stevenson D.M."/>
            <person name="Boyum J."/>
            <person name="Brumm P.I."/>
            <person name="Mead D."/>
        </authorList>
    </citation>
    <scope>NUCLEOTIDE SEQUENCE [LARGE SCALE GENOMIC DNA]</scope>
    <source>
        <strain evidence="5">ATCC 19169 / S85</strain>
        <strain evidence="2">S85</strain>
    </source>
</reference>
<gene>
    <name evidence="2" type="ordered locus">Fisuc_1247</name>
    <name evidence="3" type="ordered locus">FSU_1709</name>
</gene>
<evidence type="ECO:0000313" key="4">
    <source>
        <dbReference type="Proteomes" id="UP000000517"/>
    </source>
</evidence>
<keyword evidence="3" id="KW-0449">Lipoprotein</keyword>
<evidence type="ECO:0000313" key="2">
    <source>
        <dbReference type="EMBL" id="ACX74850.1"/>
    </source>
</evidence>
<protein>
    <submittedName>
        <fullName evidence="3">Putative lipoprotein</fullName>
    </submittedName>
</protein>
<dbReference type="OrthoDB" id="9764572at2"/>
<reference evidence="4" key="2">
    <citation type="submission" date="2010-08" db="EMBL/GenBank/DDBJ databases">
        <title>Complete sequence of Fibrobacter succinogenes subsp. succinogenes S85.</title>
        <authorList>
            <person name="Durkin A.S."/>
            <person name="Nelson K.E."/>
            <person name="Morrison M."/>
            <person name="Forsberg C.W."/>
            <person name="Wilson D.B."/>
            <person name="Russell J.B."/>
            <person name="Cann I.K.O."/>
            <person name="Mackie R.I."/>
            <person name="White B.A."/>
        </authorList>
    </citation>
    <scope>NUCLEOTIDE SEQUENCE [LARGE SCALE GENOMIC DNA]</scope>
    <source>
        <strain evidence="4">ATCC 19169 / S85</strain>
    </source>
</reference>
<dbReference type="HOGENOM" id="CLU_462126_0_0_0"/>
<proteinExistence type="predicted"/>
<reference evidence="3" key="3">
    <citation type="submission" date="2010-08" db="EMBL/GenBank/DDBJ databases">
        <authorList>
            <person name="Durkin A.S."/>
            <person name="Nelson K.E."/>
            <person name="Morrison M."/>
            <person name="Forsberg C.W."/>
            <person name="Wilson D.B."/>
            <person name="Russell J.B."/>
            <person name="Cann I.K.O."/>
            <person name="Mackie R.I."/>
            <person name="White B.A."/>
        </authorList>
    </citation>
    <scope>NUCLEOTIDE SEQUENCE</scope>
    <source>
        <strain evidence="3">S85</strain>
    </source>
</reference>
<evidence type="ECO:0000313" key="3">
    <source>
        <dbReference type="EMBL" id="ADL26111.1"/>
    </source>
</evidence>
<name>C9RQL4_FIBSS</name>
<feature type="signal peptide" evidence="1">
    <location>
        <begin position="1"/>
        <end position="19"/>
    </location>
</feature>
<accession>C9RQL4</accession>
<evidence type="ECO:0000313" key="5">
    <source>
        <dbReference type="Proteomes" id="UP000001497"/>
    </source>
</evidence>
<dbReference type="KEGG" id="fsc:FSU_1709"/>
<sequence>MWISKKLFALAVGTCSLFAACGQDSNPSNFSSGSDTPNTPKFEAFSCQEVSDPSVSAELEKAKANIADILKDIGKGNFKSAQVVSAQTKSSFKSVLDKYPGNCEAQLGYALSIITDLVNNKDIKSFIDTVQNKIDLDDMGVRDFNQLLITSDGKLLTSFAQEAMAQAIPSMDSAIIYMKNIVGDDKFTCNYTYKDKTYELDRGEFAPALAAMFVTKAILTFGASINIDFSTDNKYDWVNDNRFTAHEITESGARTIISLMSKESAFSRVYSNWTSRYTDIPNLLDTAIAFVEVGLQYGIDEAKTGRTTQKNDPYIVGDDEMSDVSVRDFKKAIDSLEHYRESLHTGVTITLPHGTKLVVNLAKFFQITDGYQQYLPYHKFNDASIWNIPVEGFEWSTDFGYHGVTYAENDLIDAVRYQVEKAIKFDYFHAHANQDYRNPEKHYFCLNYEIGDERFDKCYDLLFNNCEVSFSPISSNYYNDDIVTFVPSPVKLNSSVCKVENGIHLFANAYLDDVPNAFYFTDASGNKTISYQKLANGKLTADGKEYKDYTFDDMQNYIFFPDVTFGGAFPGMTADAFWKLLKTEFRDNED</sequence>
<dbReference type="STRING" id="59374.FSU_1709"/>